<feature type="region of interest" description="Disordered" evidence="1">
    <location>
        <begin position="63"/>
        <end position="123"/>
    </location>
</feature>
<dbReference type="SUPFAM" id="SSF100895">
    <property type="entry name" value="Kazal-type serine protease inhibitors"/>
    <property type="match status" value="1"/>
</dbReference>
<dbReference type="SMART" id="SM00280">
    <property type="entry name" value="KAZAL"/>
    <property type="match status" value="1"/>
</dbReference>
<sequence length="409" mass="44865">MLKACLLLFTVVPALHAQEQRGGSAASRHGGPGGFCAQNYMPVCGRNGRTYPNDCTRRAAGARKAYDGACRPGRPRPFPRPEGPGRPRPFPRPEGPSRPRPFPRPGFPFPSFPWRSGSRQGRRLAETVSDVGLVTTEDTPLHQTEQAAAPPSDESAVPSEEIGVVSPEEQNADKFISLNLGFLNGPQNYFNGGYTQNFNTWNGNNYGNIGTVFGGGRGGYNGYGYYGRRLQEIETPELSAESPETIPLPPTQTHQDTAVSPDEIGVVTPEEEEDYEKQNFGFVNGPWFDQRRQNYFSRRYTQNFNQWNGNNFGKIGTVFGRGGYNGYGYYGRRLQVGADLSVEALPSPDAIQHTDEEGTPQAEKGILLSRDASGGEKILFRRLDEAEAEKGILLSRDAPAEGEKGIRLG</sequence>
<feature type="chain" id="PRO_5005191527" description="Kazal-like domain-containing protein" evidence="2">
    <location>
        <begin position="18"/>
        <end position="409"/>
    </location>
</feature>
<dbReference type="InterPro" id="IPR036058">
    <property type="entry name" value="Kazal_dom_sf"/>
</dbReference>
<dbReference type="AlphaFoldDB" id="A0A0G4HL46"/>
<accession>A0A0G4HL46</accession>
<feature type="compositionally biased region" description="Polar residues" evidence="1">
    <location>
        <begin position="137"/>
        <end position="146"/>
    </location>
</feature>
<dbReference type="Pfam" id="PF00050">
    <property type="entry name" value="Kazal_1"/>
    <property type="match status" value="1"/>
</dbReference>
<name>A0A0G4HL46_9ALVE</name>
<protein>
    <recommendedName>
        <fullName evidence="3">Kazal-like domain-containing protein</fullName>
    </recommendedName>
</protein>
<evidence type="ECO:0000313" key="4">
    <source>
        <dbReference type="EMBL" id="CEM44800.1"/>
    </source>
</evidence>
<evidence type="ECO:0000256" key="1">
    <source>
        <dbReference type="SAM" id="MobiDB-lite"/>
    </source>
</evidence>
<reference evidence="4" key="1">
    <citation type="submission" date="2014-11" db="EMBL/GenBank/DDBJ databases">
        <authorList>
            <person name="Otto D Thomas"/>
            <person name="Naeem Raeece"/>
        </authorList>
    </citation>
    <scope>NUCLEOTIDE SEQUENCE</scope>
</reference>
<dbReference type="VEuPathDB" id="CryptoDB:Cvel_7293"/>
<gene>
    <name evidence="4" type="ORF">Cvel_7293</name>
</gene>
<dbReference type="PROSITE" id="PS51465">
    <property type="entry name" value="KAZAL_2"/>
    <property type="match status" value="1"/>
</dbReference>
<organism evidence="4">
    <name type="scientific">Chromera velia CCMP2878</name>
    <dbReference type="NCBI Taxonomy" id="1169474"/>
    <lineage>
        <taxon>Eukaryota</taxon>
        <taxon>Sar</taxon>
        <taxon>Alveolata</taxon>
        <taxon>Colpodellida</taxon>
        <taxon>Chromeraceae</taxon>
        <taxon>Chromera</taxon>
    </lineage>
</organism>
<feature type="signal peptide" evidence="2">
    <location>
        <begin position="1"/>
        <end position="17"/>
    </location>
</feature>
<dbReference type="PhylomeDB" id="A0A0G4HL46"/>
<dbReference type="Gene3D" id="3.30.60.30">
    <property type="match status" value="1"/>
</dbReference>
<dbReference type="CDD" id="cd00104">
    <property type="entry name" value="KAZAL_FS"/>
    <property type="match status" value="1"/>
</dbReference>
<evidence type="ECO:0000259" key="3">
    <source>
        <dbReference type="PROSITE" id="PS51465"/>
    </source>
</evidence>
<evidence type="ECO:0000256" key="2">
    <source>
        <dbReference type="SAM" id="SignalP"/>
    </source>
</evidence>
<feature type="domain" description="Kazal-like" evidence="3">
    <location>
        <begin position="36"/>
        <end position="72"/>
    </location>
</feature>
<proteinExistence type="predicted"/>
<feature type="compositionally biased region" description="Pro residues" evidence="1">
    <location>
        <begin position="75"/>
        <end position="111"/>
    </location>
</feature>
<dbReference type="EMBL" id="CDMZ01003018">
    <property type="protein sequence ID" value="CEM44800.1"/>
    <property type="molecule type" value="Genomic_DNA"/>
</dbReference>
<keyword evidence="2" id="KW-0732">Signal</keyword>
<dbReference type="InterPro" id="IPR002350">
    <property type="entry name" value="Kazal_dom"/>
</dbReference>
<feature type="region of interest" description="Disordered" evidence="1">
    <location>
        <begin position="137"/>
        <end position="162"/>
    </location>
</feature>